<keyword evidence="8 17" id="KW-0133">Cell shape</keyword>
<keyword evidence="7 17" id="KW-0378">Hydrolase</keyword>
<dbReference type="EMBL" id="BFAV01000045">
    <property type="protein sequence ID" value="GBF32776.1"/>
    <property type="molecule type" value="Genomic_DNA"/>
</dbReference>
<dbReference type="InterPro" id="IPR003824">
    <property type="entry name" value="UppP"/>
</dbReference>
<keyword evidence="9 17" id="KW-0573">Peptidoglycan synthesis</keyword>
<feature type="transmembrane region" description="Helical" evidence="17">
    <location>
        <begin position="41"/>
        <end position="61"/>
    </location>
</feature>
<dbReference type="GO" id="GO:0009252">
    <property type="term" value="P:peptidoglycan biosynthetic process"/>
    <property type="evidence" value="ECO:0007669"/>
    <property type="project" value="UniProtKB-KW"/>
</dbReference>
<keyword evidence="10 17" id="KW-1133">Transmembrane helix</keyword>
<dbReference type="NCBIfam" id="NF001390">
    <property type="entry name" value="PRK00281.1-4"/>
    <property type="match status" value="1"/>
</dbReference>
<feature type="transmembrane region" description="Helical" evidence="17">
    <location>
        <begin position="82"/>
        <end position="102"/>
    </location>
</feature>
<evidence type="ECO:0000256" key="8">
    <source>
        <dbReference type="ARBA" id="ARBA00022960"/>
    </source>
</evidence>
<evidence type="ECO:0000256" key="3">
    <source>
        <dbReference type="ARBA" id="ARBA00012374"/>
    </source>
</evidence>
<keyword evidence="6 17" id="KW-0812">Transmembrane</keyword>
<protein>
    <recommendedName>
        <fullName evidence="4 17">Undecaprenyl-diphosphatase</fullName>
        <ecNumber evidence="3 17">3.6.1.27</ecNumber>
    </recommendedName>
    <alternativeName>
        <fullName evidence="15 17">Bacitracin resistance protein</fullName>
    </alternativeName>
    <alternativeName>
        <fullName evidence="14 17">Undecaprenyl pyrophosphate phosphatase</fullName>
    </alternativeName>
</protein>
<keyword evidence="5 17" id="KW-1003">Cell membrane</keyword>
<feature type="transmembrane region" description="Helical" evidence="17">
    <location>
        <begin position="149"/>
        <end position="174"/>
    </location>
</feature>
<feature type="transmembrane region" description="Helical" evidence="17">
    <location>
        <begin position="7"/>
        <end position="29"/>
    </location>
</feature>
<comment type="subcellular location">
    <subcellularLocation>
        <location evidence="1 17">Cell membrane</location>
        <topology evidence="1 17">Multi-pass membrane protein</topology>
    </subcellularLocation>
</comment>
<keyword evidence="12 17" id="KW-0046">Antibiotic resistance</keyword>
<dbReference type="GO" id="GO:0050380">
    <property type="term" value="F:undecaprenyl-diphosphatase activity"/>
    <property type="evidence" value="ECO:0007669"/>
    <property type="project" value="UniProtKB-UniRule"/>
</dbReference>
<dbReference type="Pfam" id="PF02673">
    <property type="entry name" value="BacA"/>
    <property type="match status" value="1"/>
</dbReference>
<dbReference type="GO" id="GO:0008360">
    <property type="term" value="P:regulation of cell shape"/>
    <property type="evidence" value="ECO:0007669"/>
    <property type="project" value="UniProtKB-KW"/>
</dbReference>
<feature type="transmembrane region" description="Helical" evidence="17">
    <location>
        <begin position="216"/>
        <end position="236"/>
    </location>
</feature>
<dbReference type="GO" id="GO:0005886">
    <property type="term" value="C:plasma membrane"/>
    <property type="evidence" value="ECO:0007669"/>
    <property type="project" value="UniProtKB-SubCell"/>
</dbReference>
<evidence type="ECO:0000256" key="17">
    <source>
        <dbReference type="HAMAP-Rule" id="MF_01006"/>
    </source>
</evidence>
<evidence type="ECO:0000256" key="9">
    <source>
        <dbReference type="ARBA" id="ARBA00022984"/>
    </source>
</evidence>
<feature type="transmembrane region" description="Helical" evidence="17">
    <location>
        <begin position="248"/>
        <end position="264"/>
    </location>
</feature>
<dbReference type="RefSeq" id="WP_104371248.1">
    <property type="nucleotide sequence ID" value="NZ_BFAV01000045.1"/>
</dbReference>
<comment type="miscellaneous">
    <text evidence="17">Bacitracin is thought to be involved in the inhibition of peptidoglycan synthesis by sequestering undecaprenyl diphosphate, thereby reducing the pool of lipid carrier available.</text>
</comment>
<dbReference type="NCBIfam" id="NF001389">
    <property type="entry name" value="PRK00281.1-2"/>
    <property type="match status" value="1"/>
</dbReference>
<comment type="function">
    <text evidence="17">Catalyzes the dephosphorylation of undecaprenyl diphosphate (UPP). Confers resistance to bacitracin.</text>
</comment>
<feature type="transmembrane region" description="Helical" evidence="17">
    <location>
        <begin position="186"/>
        <end position="204"/>
    </location>
</feature>
<evidence type="ECO:0000256" key="4">
    <source>
        <dbReference type="ARBA" id="ARBA00021581"/>
    </source>
</evidence>
<comment type="catalytic activity">
    <reaction evidence="16 17">
        <text>di-trans,octa-cis-undecaprenyl diphosphate + H2O = di-trans,octa-cis-undecaprenyl phosphate + phosphate + H(+)</text>
        <dbReference type="Rhea" id="RHEA:28094"/>
        <dbReference type="ChEBI" id="CHEBI:15377"/>
        <dbReference type="ChEBI" id="CHEBI:15378"/>
        <dbReference type="ChEBI" id="CHEBI:43474"/>
        <dbReference type="ChEBI" id="CHEBI:58405"/>
        <dbReference type="ChEBI" id="CHEBI:60392"/>
        <dbReference type="EC" id="3.6.1.27"/>
    </reaction>
</comment>
<evidence type="ECO:0000256" key="16">
    <source>
        <dbReference type="ARBA" id="ARBA00047594"/>
    </source>
</evidence>
<dbReference type="NCBIfam" id="TIGR00753">
    <property type="entry name" value="undec_PP_bacA"/>
    <property type="match status" value="1"/>
</dbReference>
<name>A0A2L2XEW2_9FIRM</name>
<dbReference type="GO" id="GO:0046677">
    <property type="term" value="P:response to antibiotic"/>
    <property type="evidence" value="ECO:0007669"/>
    <property type="project" value="UniProtKB-UniRule"/>
</dbReference>
<evidence type="ECO:0000256" key="14">
    <source>
        <dbReference type="ARBA" id="ARBA00032707"/>
    </source>
</evidence>
<dbReference type="Proteomes" id="UP000239549">
    <property type="component" value="Unassembled WGS sequence"/>
</dbReference>
<reference evidence="19" key="1">
    <citation type="submission" date="2018-02" db="EMBL/GenBank/DDBJ databases">
        <title>Genome sequence of Desulfocucumis palustris strain NAW-5.</title>
        <authorList>
            <person name="Watanabe M."/>
            <person name="Kojima H."/>
            <person name="Fukui M."/>
        </authorList>
    </citation>
    <scope>NUCLEOTIDE SEQUENCE [LARGE SCALE GENOMIC DNA]</scope>
    <source>
        <strain evidence="19">NAW-5</strain>
    </source>
</reference>
<feature type="transmembrane region" description="Helical" evidence="17">
    <location>
        <begin position="108"/>
        <end position="128"/>
    </location>
</feature>
<evidence type="ECO:0000256" key="1">
    <source>
        <dbReference type="ARBA" id="ARBA00004651"/>
    </source>
</evidence>
<keyword evidence="13 17" id="KW-0961">Cell wall biogenesis/degradation</keyword>
<comment type="caution">
    <text evidence="18">The sequence shown here is derived from an EMBL/GenBank/DDBJ whole genome shotgun (WGS) entry which is preliminary data.</text>
</comment>
<proteinExistence type="inferred from homology"/>
<evidence type="ECO:0000256" key="7">
    <source>
        <dbReference type="ARBA" id="ARBA00022801"/>
    </source>
</evidence>
<organism evidence="18 19">
    <name type="scientific">Desulfocucumis palustris</name>
    <dbReference type="NCBI Taxonomy" id="1898651"/>
    <lineage>
        <taxon>Bacteria</taxon>
        <taxon>Bacillati</taxon>
        <taxon>Bacillota</taxon>
        <taxon>Clostridia</taxon>
        <taxon>Eubacteriales</taxon>
        <taxon>Desulfocucumaceae</taxon>
        <taxon>Desulfocucumis</taxon>
    </lineage>
</organism>
<evidence type="ECO:0000313" key="19">
    <source>
        <dbReference type="Proteomes" id="UP000239549"/>
    </source>
</evidence>
<gene>
    <name evidence="17" type="primary">uppP</name>
    <name evidence="18" type="ORF">DCCM_0972</name>
</gene>
<comment type="similarity">
    <text evidence="2 17">Belongs to the UppP family.</text>
</comment>
<sequence length="265" mass="29319">MIDIFKAVILGIVEGITEFLPISSTGHLILVNEFVGFTGNFAHMFDVAIQLGAILSVVVYFRHKLFPFSKSSVTEKRKVFAIWKKTIVGVLPALLIGAALGDHIEEKLFNPVTVSIALLIGGFVLIFIENRRKRIRIRDIHLLDYKTAFIIGFIQCLAMIPGTSRSAATIIGAMLLGVSRVVAAEYSFFLAIPTMFAATSYSLLKIGFALTSSQLQVLIVGFVVSFIVALLVIAGFMNFISSKDFKPFGYYRIILGLLVLIYFYF</sequence>
<dbReference type="AlphaFoldDB" id="A0A2L2XEW2"/>
<dbReference type="EC" id="3.6.1.27" evidence="3 17"/>
<evidence type="ECO:0000256" key="6">
    <source>
        <dbReference type="ARBA" id="ARBA00022692"/>
    </source>
</evidence>
<dbReference type="GO" id="GO:0071555">
    <property type="term" value="P:cell wall organization"/>
    <property type="evidence" value="ECO:0007669"/>
    <property type="project" value="UniProtKB-KW"/>
</dbReference>
<keyword evidence="19" id="KW-1185">Reference proteome</keyword>
<dbReference type="PANTHER" id="PTHR30622">
    <property type="entry name" value="UNDECAPRENYL-DIPHOSPHATASE"/>
    <property type="match status" value="1"/>
</dbReference>
<dbReference type="OrthoDB" id="9808289at2"/>
<dbReference type="PANTHER" id="PTHR30622:SF3">
    <property type="entry name" value="UNDECAPRENYL-DIPHOSPHATASE"/>
    <property type="match status" value="1"/>
</dbReference>
<evidence type="ECO:0000256" key="10">
    <source>
        <dbReference type="ARBA" id="ARBA00022989"/>
    </source>
</evidence>
<evidence type="ECO:0000313" key="18">
    <source>
        <dbReference type="EMBL" id="GBF32776.1"/>
    </source>
</evidence>
<evidence type="ECO:0000256" key="2">
    <source>
        <dbReference type="ARBA" id="ARBA00010621"/>
    </source>
</evidence>
<accession>A0A2L2XEW2</accession>
<keyword evidence="11 17" id="KW-0472">Membrane</keyword>
<evidence type="ECO:0000256" key="15">
    <source>
        <dbReference type="ARBA" id="ARBA00032932"/>
    </source>
</evidence>
<evidence type="ECO:0000256" key="13">
    <source>
        <dbReference type="ARBA" id="ARBA00023316"/>
    </source>
</evidence>
<evidence type="ECO:0000256" key="11">
    <source>
        <dbReference type="ARBA" id="ARBA00023136"/>
    </source>
</evidence>
<evidence type="ECO:0000256" key="12">
    <source>
        <dbReference type="ARBA" id="ARBA00023251"/>
    </source>
</evidence>
<dbReference type="NCBIfam" id="NF001391">
    <property type="entry name" value="PRK00281.1-5"/>
    <property type="match status" value="1"/>
</dbReference>
<evidence type="ECO:0000256" key="5">
    <source>
        <dbReference type="ARBA" id="ARBA00022475"/>
    </source>
</evidence>
<dbReference type="HAMAP" id="MF_01006">
    <property type="entry name" value="Undec_diphosphatase"/>
    <property type="match status" value="1"/>
</dbReference>